<dbReference type="PROSITE" id="PS50937">
    <property type="entry name" value="HTH_MERR_2"/>
    <property type="match status" value="1"/>
</dbReference>
<dbReference type="RefSeq" id="WP_098511929.1">
    <property type="nucleotide sequence ID" value="NZ_JBIAKZ010000024.1"/>
</dbReference>
<accession>A0A2A9FAV6</accession>
<evidence type="ECO:0000256" key="1">
    <source>
        <dbReference type="ARBA" id="ARBA00023125"/>
    </source>
</evidence>
<name>A0A2A9FAV6_9PSEU</name>
<sequence length="252" mass="27460">MLSSELADVAGVTVRMLRHYHQMGLLPEPPRSAGGYRQYDVGHLVRLLRITRLTALGVPLAGIPAVLDDPAAAERLLDELDRKTAAEIDRLTARRESIAVLRRTGSPPDLPPDLAALRSPGAQEPPMNRHQHEHLLLAGHLLEEAGRAEFFAVLSTSTPAIAPLAARLYALDANTPEDDLAQLVDDMAALLKPMTAELRELPRLDRRAKALLDELSEQNLPPVQRLVLHRIEQRLAQAGPEVPAAVPGAAQQ</sequence>
<dbReference type="Proteomes" id="UP000243542">
    <property type="component" value="Unassembled WGS sequence"/>
</dbReference>
<protein>
    <submittedName>
        <fullName evidence="4">DNA-binding transcriptional MerR regulator</fullName>
    </submittedName>
</protein>
<dbReference type="PANTHER" id="PTHR30204:SF93">
    <property type="entry name" value="HTH MERR-TYPE DOMAIN-CONTAINING PROTEIN"/>
    <property type="match status" value="1"/>
</dbReference>
<dbReference type="SMART" id="SM00422">
    <property type="entry name" value="HTH_MERR"/>
    <property type="match status" value="1"/>
</dbReference>
<evidence type="ECO:0000313" key="4">
    <source>
        <dbReference type="EMBL" id="PFG47911.1"/>
    </source>
</evidence>
<dbReference type="Pfam" id="PF13411">
    <property type="entry name" value="MerR_1"/>
    <property type="match status" value="1"/>
</dbReference>
<dbReference type="GO" id="GO:0003677">
    <property type="term" value="F:DNA binding"/>
    <property type="evidence" value="ECO:0007669"/>
    <property type="project" value="UniProtKB-KW"/>
</dbReference>
<dbReference type="InterPro" id="IPR000551">
    <property type="entry name" value="MerR-type_HTH_dom"/>
</dbReference>
<evidence type="ECO:0000259" key="3">
    <source>
        <dbReference type="PROSITE" id="PS50937"/>
    </source>
</evidence>
<dbReference type="Gene3D" id="1.10.1660.10">
    <property type="match status" value="1"/>
</dbReference>
<proteinExistence type="predicted"/>
<dbReference type="InterPro" id="IPR009061">
    <property type="entry name" value="DNA-bd_dom_put_sf"/>
</dbReference>
<feature type="domain" description="HTH merR-type" evidence="3">
    <location>
        <begin position="1"/>
        <end position="69"/>
    </location>
</feature>
<dbReference type="InterPro" id="IPR047057">
    <property type="entry name" value="MerR_fam"/>
</dbReference>
<dbReference type="CDD" id="cd00592">
    <property type="entry name" value="HTH_MerR-like"/>
    <property type="match status" value="1"/>
</dbReference>
<dbReference type="EMBL" id="PDJK01000002">
    <property type="protein sequence ID" value="PFG47911.1"/>
    <property type="molecule type" value="Genomic_DNA"/>
</dbReference>
<keyword evidence="5" id="KW-1185">Reference proteome</keyword>
<dbReference type="AlphaFoldDB" id="A0A2A9FAV6"/>
<dbReference type="GO" id="GO:0003700">
    <property type="term" value="F:DNA-binding transcription factor activity"/>
    <property type="evidence" value="ECO:0007669"/>
    <property type="project" value="InterPro"/>
</dbReference>
<organism evidence="4 5">
    <name type="scientific">Amycolatopsis sulphurea</name>
    <dbReference type="NCBI Taxonomy" id="76022"/>
    <lineage>
        <taxon>Bacteria</taxon>
        <taxon>Bacillati</taxon>
        <taxon>Actinomycetota</taxon>
        <taxon>Actinomycetes</taxon>
        <taxon>Pseudonocardiales</taxon>
        <taxon>Pseudonocardiaceae</taxon>
        <taxon>Amycolatopsis</taxon>
    </lineage>
</organism>
<keyword evidence="1 4" id="KW-0238">DNA-binding</keyword>
<gene>
    <name evidence="4" type="ORF">ATK36_2973</name>
</gene>
<reference evidence="4 5" key="1">
    <citation type="submission" date="2017-10" db="EMBL/GenBank/DDBJ databases">
        <title>Sequencing the genomes of 1000 actinobacteria strains.</title>
        <authorList>
            <person name="Klenk H.-P."/>
        </authorList>
    </citation>
    <scope>NUCLEOTIDE SEQUENCE [LARGE SCALE GENOMIC DNA]</scope>
    <source>
        <strain evidence="4 5">DSM 46092</strain>
    </source>
</reference>
<evidence type="ECO:0000313" key="5">
    <source>
        <dbReference type="Proteomes" id="UP000243542"/>
    </source>
</evidence>
<dbReference type="SUPFAM" id="SSF46955">
    <property type="entry name" value="Putative DNA-binding domain"/>
    <property type="match status" value="1"/>
</dbReference>
<feature type="region of interest" description="Disordered" evidence="2">
    <location>
        <begin position="102"/>
        <end position="127"/>
    </location>
</feature>
<dbReference type="PANTHER" id="PTHR30204">
    <property type="entry name" value="REDOX-CYCLING DRUG-SENSING TRANSCRIPTIONAL ACTIVATOR SOXR"/>
    <property type="match status" value="1"/>
</dbReference>
<evidence type="ECO:0000256" key="2">
    <source>
        <dbReference type="SAM" id="MobiDB-lite"/>
    </source>
</evidence>
<comment type="caution">
    <text evidence="4">The sequence shown here is derived from an EMBL/GenBank/DDBJ whole genome shotgun (WGS) entry which is preliminary data.</text>
</comment>